<evidence type="ECO:0000313" key="1">
    <source>
        <dbReference type="EMBL" id="QEG41137.1"/>
    </source>
</evidence>
<dbReference type="SUPFAM" id="SSF53335">
    <property type="entry name" value="S-adenosyl-L-methionine-dependent methyltransferases"/>
    <property type="match status" value="1"/>
</dbReference>
<reference evidence="1 2" key="1">
    <citation type="submission" date="2019-08" db="EMBL/GenBank/DDBJ databases">
        <title>Deep-cultivation of Planctomycetes and their phenomic and genomic characterization uncovers novel biology.</title>
        <authorList>
            <person name="Wiegand S."/>
            <person name="Jogler M."/>
            <person name="Boedeker C."/>
            <person name="Pinto D."/>
            <person name="Vollmers J."/>
            <person name="Rivas-Marin E."/>
            <person name="Kohn T."/>
            <person name="Peeters S.H."/>
            <person name="Heuer A."/>
            <person name="Rast P."/>
            <person name="Oberbeckmann S."/>
            <person name="Bunk B."/>
            <person name="Jeske O."/>
            <person name="Meyerdierks A."/>
            <person name="Storesund J.E."/>
            <person name="Kallscheuer N."/>
            <person name="Luecker S."/>
            <person name="Lage O.M."/>
            <person name="Pohl T."/>
            <person name="Merkel B.J."/>
            <person name="Hornburger P."/>
            <person name="Mueller R.-W."/>
            <person name="Bruemmer F."/>
            <person name="Labrenz M."/>
            <person name="Spormann A.M."/>
            <person name="Op den Camp H."/>
            <person name="Overmann J."/>
            <person name="Amann R."/>
            <person name="Jetten M.S.M."/>
            <person name="Mascher T."/>
            <person name="Medema M.H."/>
            <person name="Devos D.P."/>
            <person name="Kaster A.-K."/>
            <person name="Ovreas L."/>
            <person name="Rohde M."/>
            <person name="Galperin M.Y."/>
            <person name="Jogler C."/>
        </authorList>
    </citation>
    <scope>NUCLEOTIDE SEQUENCE [LARGE SCALE GENOMIC DNA]</scope>
    <source>
        <strain evidence="1 2">UC8</strain>
    </source>
</reference>
<dbReference type="KEGG" id="rul:UC8_31560"/>
<name>A0A5B9QPX2_9BACT</name>
<dbReference type="OrthoDB" id="283520at2"/>
<dbReference type="EMBL" id="CP042914">
    <property type="protein sequence ID" value="QEG41137.1"/>
    <property type="molecule type" value="Genomic_DNA"/>
</dbReference>
<dbReference type="InterPro" id="IPR029063">
    <property type="entry name" value="SAM-dependent_MTases_sf"/>
</dbReference>
<organism evidence="1 2">
    <name type="scientific">Roseimaritima ulvae</name>
    <dbReference type="NCBI Taxonomy" id="980254"/>
    <lineage>
        <taxon>Bacteria</taxon>
        <taxon>Pseudomonadati</taxon>
        <taxon>Planctomycetota</taxon>
        <taxon>Planctomycetia</taxon>
        <taxon>Pirellulales</taxon>
        <taxon>Pirellulaceae</taxon>
        <taxon>Roseimaritima</taxon>
    </lineage>
</organism>
<proteinExistence type="predicted"/>
<dbReference type="Proteomes" id="UP000325286">
    <property type="component" value="Chromosome"/>
</dbReference>
<evidence type="ECO:0000313" key="2">
    <source>
        <dbReference type="Proteomes" id="UP000325286"/>
    </source>
</evidence>
<protein>
    <recommendedName>
        <fullName evidence="3">Methyltransferase</fullName>
    </recommendedName>
</protein>
<evidence type="ECO:0008006" key="3">
    <source>
        <dbReference type="Google" id="ProtNLM"/>
    </source>
</evidence>
<keyword evidence="2" id="KW-1185">Reference proteome</keyword>
<accession>A0A5B9QPX2</accession>
<gene>
    <name evidence="1" type="ORF">UC8_31560</name>
</gene>
<sequence>MTLQTIDVPDSIKQLPLSQPALRLIDEANERIEAFMLSDQRVIENFVTCDFHLVDQALHWIQENHLLAGNRFCEWGSGFGVAAMLAAVREMESAGIEIEPPLVEQSCRLADRLHIDAGFYCGSFVPRDLADVWDLGAGIEHVETDEGDVYEEIGWGPEDFDLFFAFPWPGEHTFFEAVFEASAADGSLLLTYRGREGMNLVRKI</sequence>
<dbReference type="RefSeq" id="WP_068131925.1">
    <property type="nucleotide sequence ID" value="NZ_CP042914.1"/>
</dbReference>
<dbReference type="Gene3D" id="3.40.50.150">
    <property type="entry name" value="Vaccinia Virus protein VP39"/>
    <property type="match status" value="1"/>
</dbReference>
<dbReference type="AlphaFoldDB" id="A0A5B9QPX2"/>